<keyword evidence="12" id="KW-1185">Reference proteome</keyword>
<dbReference type="UniPathway" id="UPA00219"/>
<dbReference type="InterPro" id="IPR050979">
    <property type="entry name" value="LD-transpeptidase"/>
</dbReference>
<dbReference type="OrthoDB" id="9787225at2"/>
<proteinExistence type="inferred from homology"/>
<evidence type="ECO:0000313" key="11">
    <source>
        <dbReference type="EMBL" id="BAU26828.1"/>
    </source>
</evidence>
<evidence type="ECO:0000256" key="9">
    <source>
        <dbReference type="PROSITE-ProRule" id="PRU01373"/>
    </source>
</evidence>
<dbReference type="GO" id="GO:0016740">
    <property type="term" value="F:transferase activity"/>
    <property type="evidence" value="ECO:0007669"/>
    <property type="project" value="UniProtKB-KW"/>
</dbReference>
<comment type="pathway">
    <text evidence="1 9">Cell wall biogenesis; peptidoglycan biosynthesis.</text>
</comment>
<dbReference type="GO" id="GO:0071972">
    <property type="term" value="F:peptidoglycan L,D-transpeptidase activity"/>
    <property type="evidence" value="ECO:0007669"/>
    <property type="project" value="TreeGrafter"/>
</dbReference>
<evidence type="ECO:0000256" key="2">
    <source>
        <dbReference type="ARBA" id="ARBA00005992"/>
    </source>
</evidence>
<dbReference type="AlphaFoldDB" id="A0A0U5B7A4"/>
<dbReference type="PANTHER" id="PTHR30582">
    <property type="entry name" value="L,D-TRANSPEPTIDASE"/>
    <property type="match status" value="1"/>
</dbReference>
<dbReference type="PROSITE" id="PS52029">
    <property type="entry name" value="LD_TPASE"/>
    <property type="match status" value="1"/>
</dbReference>
<dbReference type="Gene3D" id="2.40.440.10">
    <property type="entry name" value="L,D-transpeptidase catalytic domain-like"/>
    <property type="match status" value="1"/>
</dbReference>
<dbReference type="CDD" id="cd16913">
    <property type="entry name" value="YkuD_like"/>
    <property type="match status" value="1"/>
</dbReference>
<keyword evidence="3 11" id="KW-0808">Transferase</keyword>
<dbReference type="EMBL" id="AP017312">
    <property type="protein sequence ID" value="BAU26828.1"/>
    <property type="molecule type" value="Genomic_DNA"/>
</dbReference>
<evidence type="ECO:0000259" key="10">
    <source>
        <dbReference type="PROSITE" id="PS52029"/>
    </source>
</evidence>
<evidence type="ECO:0000313" key="12">
    <source>
        <dbReference type="Proteomes" id="UP000217696"/>
    </source>
</evidence>
<dbReference type="GO" id="GO:0071555">
    <property type="term" value="P:cell wall organization"/>
    <property type="evidence" value="ECO:0007669"/>
    <property type="project" value="UniProtKB-UniRule"/>
</dbReference>
<protein>
    <submittedName>
        <fullName evidence="11">Putative L,D-transpeptidase YkuD</fullName>
        <ecNumber evidence="11">2.-.-.-</ecNumber>
    </submittedName>
</protein>
<dbReference type="GO" id="GO:0008360">
    <property type="term" value="P:regulation of cell shape"/>
    <property type="evidence" value="ECO:0007669"/>
    <property type="project" value="UniProtKB-UniRule"/>
</dbReference>
<organism evidence="11 12">
    <name type="scientific">Aneurinibacillus soli</name>
    <dbReference type="NCBI Taxonomy" id="1500254"/>
    <lineage>
        <taxon>Bacteria</taxon>
        <taxon>Bacillati</taxon>
        <taxon>Bacillota</taxon>
        <taxon>Bacilli</taxon>
        <taxon>Bacillales</taxon>
        <taxon>Paenibacillaceae</taxon>
        <taxon>Aneurinibacillus group</taxon>
        <taxon>Aneurinibacillus</taxon>
    </lineage>
</organism>
<feature type="active site" description="Proton donor/acceptor" evidence="9">
    <location>
        <position position="116"/>
    </location>
</feature>
<dbReference type="RefSeq" id="WP_096463831.1">
    <property type="nucleotide sequence ID" value="NZ_AP017312.1"/>
</dbReference>
<evidence type="ECO:0000256" key="5">
    <source>
        <dbReference type="ARBA" id="ARBA00022960"/>
    </source>
</evidence>
<keyword evidence="5 9" id="KW-0133">Cell shape</keyword>
<evidence type="ECO:0000256" key="1">
    <source>
        <dbReference type="ARBA" id="ARBA00004752"/>
    </source>
</evidence>
<dbReference type="InterPro" id="IPR038063">
    <property type="entry name" value="Transpep_catalytic_dom"/>
</dbReference>
<dbReference type="GO" id="GO:0005576">
    <property type="term" value="C:extracellular region"/>
    <property type="evidence" value="ECO:0007669"/>
    <property type="project" value="TreeGrafter"/>
</dbReference>
<name>A0A0U5B7A4_9BACL</name>
<feature type="domain" description="L,D-TPase catalytic" evidence="10">
    <location>
        <begin position="32"/>
        <end position="156"/>
    </location>
</feature>
<dbReference type="SUPFAM" id="SSF141523">
    <property type="entry name" value="L,D-transpeptidase catalytic domain-like"/>
    <property type="match status" value="1"/>
</dbReference>
<evidence type="ECO:0000256" key="6">
    <source>
        <dbReference type="ARBA" id="ARBA00022984"/>
    </source>
</evidence>
<keyword evidence="4" id="KW-0378">Hydrolase</keyword>
<dbReference type="KEGG" id="asoc:CB4_00997"/>
<keyword evidence="6 9" id="KW-0573">Peptidoglycan synthesis</keyword>
<evidence type="ECO:0000256" key="3">
    <source>
        <dbReference type="ARBA" id="ARBA00022679"/>
    </source>
</evidence>
<evidence type="ECO:0000256" key="4">
    <source>
        <dbReference type="ARBA" id="ARBA00022801"/>
    </source>
</evidence>
<dbReference type="Pfam" id="PF03734">
    <property type="entry name" value="YkuD"/>
    <property type="match status" value="1"/>
</dbReference>
<comment type="pathway">
    <text evidence="8">Glycan biosynthesis.</text>
</comment>
<dbReference type="PANTHER" id="PTHR30582:SF4">
    <property type="entry name" value="L,D-TRANSPEPTIDASE YQJB-RELATED"/>
    <property type="match status" value="1"/>
</dbReference>
<accession>A0A0U5B7A4</accession>
<keyword evidence="7 9" id="KW-0961">Cell wall biogenesis/degradation</keyword>
<reference evidence="11 12" key="1">
    <citation type="submission" date="2015-12" db="EMBL/GenBank/DDBJ databases">
        <title>Genome sequence of Aneurinibacillus soli.</title>
        <authorList>
            <person name="Lee J.S."/>
            <person name="Lee K.C."/>
            <person name="Kim K.K."/>
            <person name="Lee B.W."/>
        </authorList>
    </citation>
    <scope>NUCLEOTIDE SEQUENCE [LARGE SCALE GENOMIC DNA]</scope>
    <source>
        <strain evidence="11 12">CB4</strain>
    </source>
</reference>
<gene>
    <name evidence="11" type="primary">ykuD_2</name>
    <name evidence="11" type="ORF">CB4_00997</name>
</gene>
<comment type="similarity">
    <text evidence="2">Belongs to the YkuD family.</text>
</comment>
<dbReference type="InterPro" id="IPR005490">
    <property type="entry name" value="LD_TPept_cat_dom"/>
</dbReference>
<dbReference type="Proteomes" id="UP000217696">
    <property type="component" value="Chromosome"/>
</dbReference>
<sequence>MAQLFRCFSVFLLCLSLLLPGSGTAFAVEDDVHIEINKTTNQLTVFLNDNPIYYFPVATGKNRTLTPEGEFRIIAKVKNPWYVPKGIPGGSKQNPLGTRWLGLSVPYTGGYKYGIHGTNNPYSIGHHVSQGCIRMQNKDVEWLFRNIPIGTTVFIVS</sequence>
<dbReference type="FunFam" id="2.40.440.10:FF:000003">
    <property type="entry name" value="L,D-transpeptidase YciB"/>
    <property type="match status" value="1"/>
</dbReference>
<dbReference type="GO" id="GO:0018104">
    <property type="term" value="P:peptidoglycan-protein cross-linking"/>
    <property type="evidence" value="ECO:0007669"/>
    <property type="project" value="TreeGrafter"/>
</dbReference>
<evidence type="ECO:0000256" key="8">
    <source>
        <dbReference type="ARBA" id="ARBA00060592"/>
    </source>
</evidence>
<evidence type="ECO:0000256" key="7">
    <source>
        <dbReference type="ARBA" id="ARBA00023316"/>
    </source>
</evidence>
<feature type="active site" description="Nucleophile" evidence="9">
    <location>
        <position position="132"/>
    </location>
</feature>
<dbReference type="EC" id="2.-.-.-" evidence="11"/>